<sequence length="185" mass="21126">MEYTIRHIHKKDREAVEKICIATGPAQAEASEDMRKLLLTVFCHYYIEQEPEHCFVAVNDQDEAVGYVLCAHDFEKWKGCFEKEYLKKQENPMIAMVGRGTIDDLAPYAGEYPAHLHIDLLPECQRIGLGTRLMDALTEELKHAGISGVMLGVGADNEKGLNFYRRYGFSELERKEHEIVMGYAL</sequence>
<evidence type="ECO:0000256" key="1">
    <source>
        <dbReference type="ARBA" id="ARBA00022679"/>
    </source>
</evidence>
<evidence type="ECO:0000259" key="3">
    <source>
        <dbReference type="PROSITE" id="PS51186"/>
    </source>
</evidence>
<dbReference type="InterPro" id="IPR016181">
    <property type="entry name" value="Acyl_CoA_acyltransferase"/>
</dbReference>
<keyword evidence="1" id="KW-0808">Transferase</keyword>
<dbReference type="SUPFAM" id="SSF55729">
    <property type="entry name" value="Acyl-CoA N-acyltransferases (Nat)"/>
    <property type="match status" value="1"/>
</dbReference>
<gene>
    <name evidence="4" type="ORF">IAA55_06400</name>
</gene>
<dbReference type="EMBL" id="DVHM01000101">
    <property type="protein sequence ID" value="HIR70892.1"/>
    <property type="molecule type" value="Genomic_DNA"/>
</dbReference>
<comment type="caution">
    <text evidence="4">The sequence shown here is derived from an EMBL/GenBank/DDBJ whole genome shotgun (WGS) entry which is preliminary data.</text>
</comment>
<evidence type="ECO:0000313" key="4">
    <source>
        <dbReference type="EMBL" id="HIR70892.1"/>
    </source>
</evidence>
<reference evidence="4" key="1">
    <citation type="submission" date="2020-10" db="EMBL/GenBank/DDBJ databases">
        <authorList>
            <person name="Gilroy R."/>
        </authorList>
    </citation>
    <scope>NUCLEOTIDE SEQUENCE</scope>
    <source>
        <strain evidence="4">ChiSjej5B23-6657</strain>
    </source>
</reference>
<proteinExistence type="predicted"/>
<evidence type="ECO:0000256" key="2">
    <source>
        <dbReference type="ARBA" id="ARBA00023315"/>
    </source>
</evidence>
<evidence type="ECO:0000313" key="5">
    <source>
        <dbReference type="Proteomes" id="UP000823912"/>
    </source>
</evidence>
<organism evidence="4 5">
    <name type="scientific">Candidatus Pullilachnospira gallistercoris</name>
    <dbReference type="NCBI Taxonomy" id="2840911"/>
    <lineage>
        <taxon>Bacteria</taxon>
        <taxon>Bacillati</taxon>
        <taxon>Bacillota</taxon>
        <taxon>Clostridia</taxon>
        <taxon>Lachnospirales</taxon>
        <taxon>Lachnospiraceae</taxon>
        <taxon>Lachnospiraceae incertae sedis</taxon>
        <taxon>Candidatus Pullilachnospira</taxon>
    </lineage>
</organism>
<feature type="domain" description="N-acetyltransferase" evidence="3">
    <location>
        <begin position="3"/>
        <end position="185"/>
    </location>
</feature>
<keyword evidence="2" id="KW-0012">Acyltransferase</keyword>
<dbReference type="InterPro" id="IPR050832">
    <property type="entry name" value="Bact_Acetyltransf"/>
</dbReference>
<reference evidence="4" key="2">
    <citation type="journal article" date="2021" name="PeerJ">
        <title>Extensive microbial diversity within the chicken gut microbiome revealed by metagenomics and culture.</title>
        <authorList>
            <person name="Gilroy R."/>
            <person name="Ravi A."/>
            <person name="Getino M."/>
            <person name="Pursley I."/>
            <person name="Horton D.L."/>
            <person name="Alikhan N.F."/>
            <person name="Baker D."/>
            <person name="Gharbi K."/>
            <person name="Hall N."/>
            <person name="Watson M."/>
            <person name="Adriaenssens E.M."/>
            <person name="Foster-Nyarko E."/>
            <person name="Jarju S."/>
            <person name="Secka A."/>
            <person name="Antonio M."/>
            <person name="Oren A."/>
            <person name="Chaudhuri R.R."/>
            <person name="La Ragione R."/>
            <person name="Hildebrand F."/>
            <person name="Pallen M.J."/>
        </authorList>
    </citation>
    <scope>NUCLEOTIDE SEQUENCE</scope>
    <source>
        <strain evidence="4">ChiSjej5B23-6657</strain>
    </source>
</reference>
<dbReference type="CDD" id="cd04301">
    <property type="entry name" value="NAT_SF"/>
    <property type="match status" value="1"/>
</dbReference>
<accession>A0A9D1JAX2</accession>
<protein>
    <submittedName>
        <fullName evidence="4">GNAT family N-acetyltransferase</fullName>
    </submittedName>
</protein>
<dbReference type="GO" id="GO:0016747">
    <property type="term" value="F:acyltransferase activity, transferring groups other than amino-acyl groups"/>
    <property type="evidence" value="ECO:0007669"/>
    <property type="project" value="InterPro"/>
</dbReference>
<name>A0A9D1JAX2_9FIRM</name>
<dbReference type="PANTHER" id="PTHR43877">
    <property type="entry name" value="AMINOALKYLPHOSPHONATE N-ACETYLTRANSFERASE-RELATED-RELATED"/>
    <property type="match status" value="1"/>
</dbReference>
<dbReference type="Proteomes" id="UP000823912">
    <property type="component" value="Unassembled WGS sequence"/>
</dbReference>
<dbReference type="InterPro" id="IPR000182">
    <property type="entry name" value="GNAT_dom"/>
</dbReference>
<dbReference type="AlphaFoldDB" id="A0A9D1JAX2"/>
<dbReference type="Pfam" id="PF00583">
    <property type="entry name" value="Acetyltransf_1"/>
    <property type="match status" value="1"/>
</dbReference>
<dbReference type="Gene3D" id="3.40.630.30">
    <property type="match status" value="1"/>
</dbReference>
<dbReference type="PROSITE" id="PS51186">
    <property type="entry name" value="GNAT"/>
    <property type="match status" value="1"/>
</dbReference>